<proteinExistence type="predicted"/>
<gene>
    <name evidence="1" type="ordered locus">COB47_0302</name>
</gene>
<dbReference type="Proteomes" id="UP000000347">
    <property type="component" value="Chromosome"/>
</dbReference>
<accession>D9TI16</accession>
<keyword evidence="2" id="KW-1185">Reference proteome</keyword>
<dbReference type="HOGENOM" id="CLU_3230944_0_0_9"/>
<dbReference type="AlphaFoldDB" id="D9TI16"/>
<dbReference type="KEGG" id="cob:COB47_0302"/>
<sequence length="43" mass="5226">MYGNSDMLELRAEDSRSNRWIIAKEFRVFQGHSSWYNKRCNKT</sequence>
<evidence type="ECO:0000313" key="2">
    <source>
        <dbReference type="Proteomes" id="UP000000347"/>
    </source>
</evidence>
<dbReference type="EMBL" id="CP002164">
    <property type="protein sequence ID" value="ADL41648.1"/>
    <property type="molecule type" value="Genomic_DNA"/>
</dbReference>
<organism evidence="1 2">
    <name type="scientific">Caldicellulosiruptor obsidiansis (strain ATCC BAA-2073 / JCM 16842 / OB47)</name>
    <dbReference type="NCBI Taxonomy" id="608506"/>
    <lineage>
        <taxon>Bacteria</taxon>
        <taxon>Bacillati</taxon>
        <taxon>Bacillota</taxon>
        <taxon>Bacillota incertae sedis</taxon>
        <taxon>Caldicellulosiruptorales</taxon>
        <taxon>Caldicellulosiruptoraceae</taxon>
        <taxon>Caldicellulosiruptor</taxon>
    </lineage>
</organism>
<name>D9TI16_CALOO</name>
<reference evidence="1 2" key="1">
    <citation type="journal article" date="2010" name="J. Bacteriol.">
        <title>Complete genome sequence of the cellulolytic thermophile Caldicellulosiruptor obsidiansis OB47T.</title>
        <authorList>
            <person name="Elkins J.G."/>
            <person name="Lochner A."/>
            <person name="Hamilton-Brehm S.D."/>
            <person name="Davenport K.W."/>
            <person name="Podar M."/>
            <person name="Brown S.D."/>
            <person name="Land M.L."/>
            <person name="Hauser L.J."/>
            <person name="Klingeman D.M."/>
            <person name="Raman B."/>
            <person name="Goodwin L.A."/>
            <person name="Tapia R."/>
            <person name="Meincke L.J."/>
            <person name="Detter J.C."/>
            <person name="Bruce D.C."/>
            <person name="Han C.S."/>
            <person name="Palumbo A.V."/>
            <person name="Cottingham R.W."/>
            <person name="Keller M."/>
            <person name="Graham D.E."/>
        </authorList>
    </citation>
    <scope>NUCLEOTIDE SEQUENCE [LARGE SCALE GENOMIC DNA]</scope>
    <source>
        <strain evidence="2">ATCC BAA-2073 / strain OB47</strain>
    </source>
</reference>
<protein>
    <submittedName>
        <fullName evidence="1">Uncharacterized protein</fullName>
    </submittedName>
</protein>
<evidence type="ECO:0000313" key="1">
    <source>
        <dbReference type="EMBL" id="ADL41648.1"/>
    </source>
</evidence>